<accession>A0A290MHH5</accession>
<comment type="similarity">
    <text evidence="1">Belongs to the RutC family.</text>
</comment>
<name>A0A290MHH5_CAUVI</name>
<dbReference type="GO" id="GO:0005829">
    <property type="term" value="C:cytosol"/>
    <property type="evidence" value="ECO:0007669"/>
    <property type="project" value="TreeGrafter"/>
</dbReference>
<gene>
    <name evidence="3" type="ORF">CA606_03325</name>
</gene>
<dbReference type="PANTHER" id="PTHR11803:SF58">
    <property type="entry name" value="PROTEIN HMF1-RELATED"/>
    <property type="match status" value="1"/>
</dbReference>
<dbReference type="AlphaFoldDB" id="A0A290MHH5"/>
<reference evidence="4" key="1">
    <citation type="submission" date="2017-09" db="EMBL/GenBank/DDBJ databases">
        <title>Genome evolution observed in wild isolates of Caulobacter crescentus.</title>
        <authorList>
            <person name="Ely B."/>
            <person name="Wilson K."/>
            <person name="Scott D."/>
        </authorList>
    </citation>
    <scope>NUCLEOTIDE SEQUENCE [LARGE SCALE GENOMIC DNA]</scope>
    <source>
        <strain evidence="4">CB13b1a</strain>
    </source>
</reference>
<protein>
    <submittedName>
        <fullName evidence="3">RidA family protein</fullName>
    </submittedName>
</protein>
<dbReference type="Proteomes" id="UP000217311">
    <property type="component" value="Chromosome"/>
</dbReference>
<evidence type="ECO:0000256" key="1">
    <source>
        <dbReference type="ARBA" id="ARBA00010552"/>
    </source>
</evidence>
<keyword evidence="2" id="KW-0732">Signal</keyword>
<dbReference type="SUPFAM" id="SSF55298">
    <property type="entry name" value="YjgF-like"/>
    <property type="match status" value="1"/>
</dbReference>
<feature type="chain" id="PRO_5013262140" evidence="2">
    <location>
        <begin position="21"/>
        <end position="174"/>
    </location>
</feature>
<feature type="signal peptide" evidence="2">
    <location>
        <begin position="1"/>
        <end position="20"/>
    </location>
</feature>
<dbReference type="CDD" id="cd02198">
    <property type="entry name" value="YjgH_like"/>
    <property type="match status" value="1"/>
</dbReference>
<sequence length="174" mass="18775">MFRRCLAPILCALIATPSLAQTTYPKSIAAPGGEVVIPSAAHQGSYDAIKYAPARRVGDTLYVSGVIVGRGKDEGTDPESFKRQIRRAFVSLDEILKASGTNFENVVMINSFHVWEGPDQPAPRFEQINMINAVKSEFIKGAHPAWTAVGTTGLLSPGAIIEIQLIAYVPPKKP</sequence>
<dbReference type="PANTHER" id="PTHR11803">
    <property type="entry name" value="2-IMINOBUTANOATE/2-IMINOPROPANOATE DEAMINASE RIDA"/>
    <property type="match status" value="1"/>
</dbReference>
<dbReference type="InterPro" id="IPR038743">
    <property type="entry name" value="YjgH-like"/>
</dbReference>
<dbReference type="Pfam" id="PF01042">
    <property type="entry name" value="Ribonuc_L-PSP"/>
    <property type="match status" value="1"/>
</dbReference>
<dbReference type="Gene3D" id="3.30.1330.40">
    <property type="entry name" value="RutC-like"/>
    <property type="match status" value="1"/>
</dbReference>
<dbReference type="RefSeq" id="WP_096050916.1">
    <property type="nucleotide sequence ID" value="NZ_CP023315.3"/>
</dbReference>
<dbReference type="GO" id="GO:0019239">
    <property type="term" value="F:deaminase activity"/>
    <property type="evidence" value="ECO:0007669"/>
    <property type="project" value="TreeGrafter"/>
</dbReference>
<evidence type="ECO:0000256" key="2">
    <source>
        <dbReference type="SAM" id="SignalP"/>
    </source>
</evidence>
<dbReference type="InterPro" id="IPR035959">
    <property type="entry name" value="RutC-like_sf"/>
</dbReference>
<evidence type="ECO:0000313" key="3">
    <source>
        <dbReference type="EMBL" id="ATC31458.1"/>
    </source>
</evidence>
<organism evidence="3 4">
    <name type="scientific">Caulobacter vibrioides</name>
    <name type="common">Caulobacter crescentus</name>
    <dbReference type="NCBI Taxonomy" id="155892"/>
    <lineage>
        <taxon>Bacteria</taxon>
        <taxon>Pseudomonadati</taxon>
        <taxon>Pseudomonadota</taxon>
        <taxon>Alphaproteobacteria</taxon>
        <taxon>Caulobacterales</taxon>
        <taxon>Caulobacteraceae</taxon>
        <taxon>Caulobacter</taxon>
    </lineage>
</organism>
<dbReference type="InterPro" id="IPR006175">
    <property type="entry name" value="YjgF/YER057c/UK114"/>
</dbReference>
<dbReference type="EMBL" id="CP023315">
    <property type="protein sequence ID" value="ATC31458.1"/>
    <property type="molecule type" value="Genomic_DNA"/>
</dbReference>
<proteinExistence type="inferred from homology"/>
<evidence type="ECO:0000313" key="4">
    <source>
        <dbReference type="Proteomes" id="UP000217311"/>
    </source>
</evidence>